<accession>A0AB39NEA1</accession>
<dbReference type="RefSeq" id="WP_369275388.1">
    <property type="nucleotide sequence ID" value="NZ_CP163432.1"/>
</dbReference>
<evidence type="ECO:0000313" key="2">
    <source>
        <dbReference type="EMBL" id="XDQ15454.1"/>
    </source>
</evidence>
<keyword evidence="1" id="KW-1133">Transmembrane helix</keyword>
<proteinExistence type="predicted"/>
<feature type="transmembrane region" description="Helical" evidence="1">
    <location>
        <begin position="25"/>
        <end position="44"/>
    </location>
</feature>
<name>A0AB39NEA1_9ACTN</name>
<dbReference type="EMBL" id="CP163432">
    <property type="protein sequence ID" value="XDQ15454.1"/>
    <property type="molecule type" value="Genomic_DNA"/>
</dbReference>
<keyword evidence="1" id="KW-0472">Membrane</keyword>
<feature type="transmembrane region" description="Helical" evidence="1">
    <location>
        <begin position="51"/>
        <end position="70"/>
    </location>
</feature>
<sequence>MTGRLVTLIRHSELGGGTPDTSQPYRAAALGAVFAGAAVGTLLLRAGLTVALLAATGVLAGIGGCVAHPASGRAHHA</sequence>
<evidence type="ECO:0000256" key="1">
    <source>
        <dbReference type="SAM" id="Phobius"/>
    </source>
</evidence>
<organism evidence="2">
    <name type="scientific">Streptomyces sp. R11</name>
    <dbReference type="NCBI Taxonomy" id="3238625"/>
    <lineage>
        <taxon>Bacteria</taxon>
        <taxon>Bacillati</taxon>
        <taxon>Actinomycetota</taxon>
        <taxon>Actinomycetes</taxon>
        <taxon>Kitasatosporales</taxon>
        <taxon>Streptomycetaceae</taxon>
        <taxon>Streptomyces</taxon>
    </lineage>
</organism>
<gene>
    <name evidence="2" type="ORF">AB5J55_40335</name>
</gene>
<dbReference type="AlphaFoldDB" id="A0AB39NEA1"/>
<reference evidence="2" key="1">
    <citation type="submission" date="2024-07" db="EMBL/GenBank/DDBJ databases">
        <authorList>
            <person name="Yu S.T."/>
        </authorList>
    </citation>
    <scope>NUCLEOTIDE SEQUENCE</scope>
    <source>
        <strain evidence="2">R11</strain>
    </source>
</reference>
<keyword evidence="1" id="KW-0812">Transmembrane</keyword>
<protein>
    <submittedName>
        <fullName evidence="2">Uncharacterized protein</fullName>
    </submittedName>
</protein>